<feature type="transmembrane region" description="Helical" evidence="4">
    <location>
        <begin position="212"/>
        <end position="231"/>
    </location>
</feature>
<dbReference type="SUPFAM" id="SSF103473">
    <property type="entry name" value="MFS general substrate transporter"/>
    <property type="match status" value="1"/>
</dbReference>
<feature type="transmembrane region" description="Helical" evidence="4">
    <location>
        <begin position="125"/>
        <end position="144"/>
    </location>
</feature>
<dbReference type="Pfam" id="PF07690">
    <property type="entry name" value="MFS_1"/>
    <property type="match status" value="1"/>
</dbReference>
<dbReference type="GO" id="GO:0016020">
    <property type="term" value="C:membrane"/>
    <property type="evidence" value="ECO:0007669"/>
    <property type="project" value="UniProtKB-SubCell"/>
</dbReference>
<dbReference type="Proteomes" id="UP000434172">
    <property type="component" value="Unassembled WGS sequence"/>
</dbReference>
<dbReference type="AlphaFoldDB" id="A0A8H3ZIU0"/>
<keyword evidence="4" id="KW-1133">Transmembrane helix</keyword>
<dbReference type="InterPro" id="IPR036259">
    <property type="entry name" value="MFS_trans_sf"/>
</dbReference>
<feature type="transmembrane region" description="Helical" evidence="4">
    <location>
        <begin position="412"/>
        <end position="434"/>
    </location>
</feature>
<comment type="caution">
    <text evidence="5">The sequence shown here is derived from an EMBL/GenBank/DDBJ whole genome shotgun (WGS) entry which is preliminary data.</text>
</comment>
<evidence type="ECO:0000256" key="4">
    <source>
        <dbReference type="SAM" id="Phobius"/>
    </source>
</evidence>
<name>A0A8H3ZIU0_9PEZI</name>
<sequence>MRDKARPSFDIRHFAESFSVLAYSKSPTMPLSPEIQRSNSSEEPVGYPRHETADPEKKSALNDLRDDESLQSPPEILTFPDGGARAWLQVVACNITNQISWGYPSSYGAYQAYYTTTLGLPSAQVSWVGSVQIFLAFGICAFSGRLVDAGYGRHAVIGGSFMAVTGTLLTSFCTKYWQIFLAQGLYTGIGMGIMFMPGIAIVGSFFKQRRTLALSIANVGTGLGSVTFPTLLNHTIPHVGNPWAVRCQALMMLVLAVIACTLLKPRLPPRKSGPILELEAFKERTYSFFAAGSFFFFLALYFSFFYINTFAQVAIGLSYTDSVALLLILNASGIPSRALAGILAGYVGAINTFIFSNGLVGVMYFAWIGVRDRPSLYALSVIFGIANGFAQGIFTPALASLTEDPQKMGVRFGMVATIVGVASFAGPPIAGAIVDGTGKYIWAQIWAGVVTFLACLFLAAARIAAVGSAWTAKVCKQCGTKHGDCHTNMFL</sequence>
<feature type="transmembrane region" description="Helical" evidence="4">
    <location>
        <begin position="156"/>
        <end position="179"/>
    </location>
</feature>
<dbReference type="InterPro" id="IPR050327">
    <property type="entry name" value="Proton-linked_MCT"/>
</dbReference>
<feature type="region of interest" description="Disordered" evidence="3">
    <location>
        <begin position="27"/>
        <end position="57"/>
    </location>
</feature>
<keyword evidence="6" id="KW-1185">Reference proteome</keyword>
<feature type="transmembrane region" description="Helical" evidence="4">
    <location>
        <begin position="243"/>
        <end position="264"/>
    </location>
</feature>
<feature type="compositionally biased region" description="Polar residues" evidence="3">
    <location>
        <begin position="27"/>
        <end position="42"/>
    </location>
</feature>
<evidence type="ECO:0000313" key="6">
    <source>
        <dbReference type="Proteomes" id="UP000434172"/>
    </source>
</evidence>
<dbReference type="InterPro" id="IPR011701">
    <property type="entry name" value="MFS"/>
</dbReference>
<feature type="transmembrane region" description="Helical" evidence="4">
    <location>
        <begin position="313"/>
        <end position="331"/>
    </location>
</feature>
<feature type="transmembrane region" description="Helical" evidence="4">
    <location>
        <begin position="185"/>
        <end position="205"/>
    </location>
</feature>
<keyword evidence="4" id="KW-0812">Transmembrane</keyword>
<dbReference type="GO" id="GO:0022857">
    <property type="term" value="F:transmembrane transporter activity"/>
    <property type="evidence" value="ECO:0007669"/>
    <property type="project" value="InterPro"/>
</dbReference>
<proteinExistence type="inferred from homology"/>
<dbReference type="PANTHER" id="PTHR11360:SF130">
    <property type="entry name" value="MAJOR FACILITATOR SUPERFAMILY (MFS) PROFILE DOMAIN-CONTAINING PROTEIN-RELATED"/>
    <property type="match status" value="1"/>
</dbReference>
<comment type="subcellular location">
    <subcellularLocation>
        <location evidence="1">Membrane</location>
        <topology evidence="1">Multi-pass membrane protein</topology>
    </subcellularLocation>
</comment>
<gene>
    <name evidence="5" type="ORF">GQ607_011912</name>
</gene>
<evidence type="ECO:0000256" key="1">
    <source>
        <dbReference type="ARBA" id="ARBA00004141"/>
    </source>
</evidence>
<feature type="compositionally biased region" description="Basic and acidic residues" evidence="3">
    <location>
        <begin position="48"/>
        <end position="57"/>
    </location>
</feature>
<keyword evidence="4" id="KW-0472">Membrane</keyword>
<evidence type="ECO:0000256" key="2">
    <source>
        <dbReference type="ARBA" id="ARBA00006727"/>
    </source>
</evidence>
<feature type="transmembrane region" description="Helical" evidence="4">
    <location>
        <begin position="376"/>
        <end position="400"/>
    </location>
</feature>
<dbReference type="Gene3D" id="1.20.1250.20">
    <property type="entry name" value="MFS general substrate transporter like domains"/>
    <property type="match status" value="2"/>
</dbReference>
<evidence type="ECO:0000256" key="3">
    <source>
        <dbReference type="SAM" id="MobiDB-lite"/>
    </source>
</evidence>
<feature type="transmembrane region" description="Helical" evidence="4">
    <location>
        <begin position="343"/>
        <end position="370"/>
    </location>
</feature>
<protein>
    <submittedName>
        <fullName evidence="5">Major facilitator superfamily transporter</fullName>
    </submittedName>
</protein>
<feature type="transmembrane region" description="Helical" evidence="4">
    <location>
        <begin position="285"/>
        <end position="307"/>
    </location>
</feature>
<feature type="transmembrane region" description="Helical" evidence="4">
    <location>
        <begin position="440"/>
        <end position="461"/>
    </location>
</feature>
<organism evidence="5 6">
    <name type="scientific">Colletotrichum asianum</name>
    <dbReference type="NCBI Taxonomy" id="702518"/>
    <lineage>
        <taxon>Eukaryota</taxon>
        <taxon>Fungi</taxon>
        <taxon>Dikarya</taxon>
        <taxon>Ascomycota</taxon>
        <taxon>Pezizomycotina</taxon>
        <taxon>Sordariomycetes</taxon>
        <taxon>Hypocreomycetidae</taxon>
        <taxon>Glomerellales</taxon>
        <taxon>Glomerellaceae</taxon>
        <taxon>Colletotrichum</taxon>
        <taxon>Colletotrichum gloeosporioides species complex</taxon>
    </lineage>
</organism>
<evidence type="ECO:0000313" key="5">
    <source>
        <dbReference type="EMBL" id="KAF0320828.1"/>
    </source>
</evidence>
<dbReference type="EMBL" id="WOWK01000078">
    <property type="protein sequence ID" value="KAF0320828.1"/>
    <property type="molecule type" value="Genomic_DNA"/>
</dbReference>
<dbReference type="OrthoDB" id="6499973at2759"/>
<reference evidence="5 6" key="1">
    <citation type="submission" date="2019-12" db="EMBL/GenBank/DDBJ databases">
        <title>A genome sequence resource for the geographically widespread anthracnose pathogen Colletotrichum asianum.</title>
        <authorList>
            <person name="Meng Y."/>
        </authorList>
    </citation>
    <scope>NUCLEOTIDE SEQUENCE [LARGE SCALE GENOMIC DNA]</scope>
    <source>
        <strain evidence="5 6">ICMP 18580</strain>
    </source>
</reference>
<dbReference type="PANTHER" id="PTHR11360">
    <property type="entry name" value="MONOCARBOXYLATE TRANSPORTER"/>
    <property type="match status" value="1"/>
</dbReference>
<comment type="similarity">
    <text evidence="2">Belongs to the major facilitator superfamily. Monocarboxylate porter (TC 2.A.1.13) family.</text>
</comment>
<accession>A0A8H3ZIU0</accession>